<dbReference type="PANTHER" id="PTHR12110">
    <property type="entry name" value="HYDROXYPYRUVATE ISOMERASE"/>
    <property type="match status" value="1"/>
</dbReference>
<reference evidence="2 3" key="1">
    <citation type="journal article" date="2013" name="Genome Announc.">
        <title>Draft Genome Sequence of the Cellulolytic, Mesophilic, Anaerobic Bacterium Clostridium termitidis Strain CT1112 (DSM 5398).</title>
        <authorList>
            <person name="Lal S."/>
            <person name="Ramachandran U."/>
            <person name="Zhang X."/>
            <person name="Munir R."/>
            <person name="Sparling R."/>
            <person name="Levin D.B."/>
        </authorList>
    </citation>
    <scope>NUCLEOTIDE SEQUENCE [LARGE SCALE GENOMIC DNA]</scope>
    <source>
        <strain evidence="2 3">CT1112</strain>
    </source>
</reference>
<dbReference type="EMBL" id="AORV01000042">
    <property type="protein sequence ID" value="EMS71206.1"/>
    <property type="molecule type" value="Genomic_DNA"/>
</dbReference>
<feature type="domain" description="Xylose isomerase-like TIM barrel" evidence="1">
    <location>
        <begin position="20"/>
        <end position="241"/>
    </location>
</feature>
<dbReference type="Pfam" id="PF01261">
    <property type="entry name" value="AP_endonuc_2"/>
    <property type="match status" value="1"/>
</dbReference>
<dbReference type="InterPro" id="IPR013022">
    <property type="entry name" value="Xyl_isomerase-like_TIM-brl"/>
</dbReference>
<dbReference type="Proteomes" id="UP000014155">
    <property type="component" value="Unassembled WGS sequence"/>
</dbReference>
<sequence>MILAGRNQVMPNRSLEYNIRKFKEFGYDGIELSLIHGMSSFVMTDYLDHYIISHTVELCRELDNFKITALAAHANYVTDDFIFDVQKSLLKAAPRYGTNIVIMSTFTPFELRENNPSLYKELEIRTRELAKMAEEYGVYIAIEVEPGQLFRNLDIFLAMADRINSPALKLNFDVGHIYLSEVDIIKAIERSKQYIVHSHIDNMCMGEHCHKLPWDGEIDLVSAYRKLKSAGFDGGVSVDIYLQDYEAVSPQCVKYIKEEVFSKL</sequence>
<evidence type="ECO:0000259" key="1">
    <source>
        <dbReference type="Pfam" id="PF01261"/>
    </source>
</evidence>
<dbReference type="PATRIC" id="fig|1195236.3.peg.3279"/>
<dbReference type="GO" id="GO:0016853">
    <property type="term" value="F:isomerase activity"/>
    <property type="evidence" value="ECO:0007669"/>
    <property type="project" value="UniProtKB-KW"/>
</dbReference>
<organism evidence="2 3">
    <name type="scientific">Ruminiclostridium cellobioparum subsp. termitidis CT1112</name>
    <dbReference type="NCBI Taxonomy" id="1195236"/>
    <lineage>
        <taxon>Bacteria</taxon>
        <taxon>Bacillati</taxon>
        <taxon>Bacillota</taxon>
        <taxon>Clostridia</taxon>
        <taxon>Eubacteriales</taxon>
        <taxon>Oscillospiraceae</taxon>
        <taxon>Ruminiclostridium</taxon>
    </lineage>
</organism>
<dbReference type="AlphaFoldDB" id="S0FLL1"/>
<dbReference type="InterPro" id="IPR050312">
    <property type="entry name" value="IolE/XylAMocC-like"/>
</dbReference>
<dbReference type="InterPro" id="IPR036237">
    <property type="entry name" value="Xyl_isomerase-like_sf"/>
</dbReference>
<evidence type="ECO:0000313" key="3">
    <source>
        <dbReference type="Proteomes" id="UP000014155"/>
    </source>
</evidence>
<proteinExistence type="predicted"/>
<gene>
    <name evidence="2" type="ORF">CTER_3053</name>
</gene>
<evidence type="ECO:0000313" key="2">
    <source>
        <dbReference type="EMBL" id="EMS71206.1"/>
    </source>
</evidence>
<dbReference type="eggNOG" id="COG1082">
    <property type="taxonomic scope" value="Bacteria"/>
</dbReference>
<protein>
    <submittedName>
        <fullName evidence="2">Sugar phosphate isomerase/epimerase</fullName>
    </submittedName>
</protein>
<name>S0FLL1_RUMCE</name>
<dbReference type="SUPFAM" id="SSF51658">
    <property type="entry name" value="Xylose isomerase-like"/>
    <property type="match status" value="1"/>
</dbReference>
<dbReference type="RefSeq" id="WP_004626974.1">
    <property type="nucleotide sequence ID" value="NZ_AORV01000042.1"/>
</dbReference>
<dbReference type="Gene3D" id="3.20.20.150">
    <property type="entry name" value="Divalent-metal-dependent TIM barrel enzymes"/>
    <property type="match status" value="1"/>
</dbReference>
<comment type="caution">
    <text evidence="2">The sequence shown here is derived from an EMBL/GenBank/DDBJ whole genome shotgun (WGS) entry which is preliminary data.</text>
</comment>
<keyword evidence="2" id="KW-0413">Isomerase</keyword>
<dbReference type="STRING" id="1195236.CTER_3053"/>
<keyword evidence="3" id="KW-1185">Reference proteome</keyword>
<accession>S0FLL1</accession>
<dbReference type="PANTHER" id="PTHR12110:SF21">
    <property type="entry name" value="XYLOSE ISOMERASE-LIKE TIM BARREL DOMAIN-CONTAINING PROTEIN"/>
    <property type="match status" value="1"/>
</dbReference>